<dbReference type="InterPro" id="IPR011990">
    <property type="entry name" value="TPR-like_helical_dom_sf"/>
</dbReference>
<evidence type="ECO:0000313" key="4">
    <source>
        <dbReference type="Proteomes" id="UP001257909"/>
    </source>
</evidence>
<organism evidence="3 4">
    <name type="scientific">Rheinheimera soli</name>
    <dbReference type="NCBI Taxonomy" id="443616"/>
    <lineage>
        <taxon>Bacteria</taxon>
        <taxon>Pseudomonadati</taxon>
        <taxon>Pseudomonadota</taxon>
        <taxon>Gammaproteobacteria</taxon>
        <taxon>Chromatiales</taxon>
        <taxon>Chromatiaceae</taxon>
        <taxon>Rheinheimera</taxon>
    </lineage>
</organism>
<feature type="signal peptide" evidence="2">
    <location>
        <begin position="1"/>
        <end position="24"/>
    </location>
</feature>
<gene>
    <name evidence="3" type="ORF">J2W69_003947</name>
</gene>
<dbReference type="RefSeq" id="WP_310281648.1">
    <property type="nucleotide sequence ID" value="NZ_JAVDWR010000026.1"/>
</dbReference>
<dbReference type="InterPro" id="IPR050754">
    <property type="entry name" value="FKBP4/5/8-like"/>
</dbReference>
<evidence type="ECO:0000256" key="2">
    <source>
        <dbReference type="SAM" id="SignalP"/>
    </source>
</evidence>
<accession>A0ABU1W4T3</accession>
<feature type="repeat" description="TPR" evidence="1">
    <location>
        <begin position="177"/>
        <end position="210"/>
    </location>
</feature>
<name>A0ABU1W4T3_9GAMM</name>
<dbReference type="SUPFAM" id="SSF48452">
    <property type="entry name" value="TPR-like"/>
    <property type="match status" value="1"/>
</dbReference>
<keyword evidence="2" id="KW-0732">Signal</keyword>
<keyword evidence="1" id="KW-0802">TPR repeat</keyword>
<dbReference type="Proteomes" id="UP001257909">
    <property type="component" value="Unassembled WGS sequence"/>
</dbReference>
<dbReference type="Gene3D" id="1.25.40.10">
    <property type="entry name" value="Tetratricopeptide repeat domain"/>
    <property type="match status" value="1"/>
</dbReference>
<sequence length="262" mass="29881">MRKSKLISSIIAFVGTLISSQAHSIVQEHQLVAGDVLVKKEILWKTVKILEVDKSENNQVTLHAVFFEESKEKPSLSNLNNVLIKIHHAPVDADGFKQSWELLGNSTVTNNELEGFFEYLKQTDFQRYAEVTNQNVDDLISAANAKYKEAYSFSQQSKFNEAIKLYSEAVDLFPMFVEAIDNIAFAYMDIGDNEAAIKYFDKSLNIEPNNFTALYYKGHCFINLRDRDAAIAVFEDGMTRFPEKKAAFEEMYLKLKNMRSNG</sequence>
<dbReference type="PROSITE" id="PS50005">
    <property type="entry name" value="TPR"/>
    <property type="match status" value="2"/>
</dbReference>
<keyword evidence="4" id="KW-1185">Reference proteome</keyword>
<dbReference type="SMART" id="SM00028">
    <property type="entry name" value="TPR"/>
    <property type="match status" value="3"/>
</dbReference>
<dbReference type="InterPro" id="IPR019734">
    <property type="entry name" value="TPR_rpt"/>
</dbReference>
<dbReference type="EMBL" id="JAVDWR010000026">
    <property type="protein sequence ID" value="MDR7122964.1"/>
    <property type="molecule type" value="Genomic_DNA"/>
</dbReference>
<dbReference type="Pfam" id="PF13181">
    <property type="entry name" value="TPR_8"/>
    <property type="match status" value="1"/>
</dbReference>
<dbReference type="PROSITE" id="PS50293">
    <property type="entry name" value="TPR_REGION"/>
    <property type="match status" value="1"/>
</dbReference>
<comment type="caution">
    <text evidence="3">The sequence shown here is derived from an EMBL/GenBank/DDBJ whole genome shotgun (WGS) entry which is preliminary data.</text>
</comment>
<evidence type="ECO:0000256" key="1">
    <source>
        <dbReference type="PROSITE-ProRule" id="PRU00339"/>
    </source>
</evidence>
<reference evidence="3 4" key="1">
    <citation type="submission" date="2023-07" db="EMBL/GenBank/DDBJ databases">
        <title>Sorghum-associated microbial communities from plants grown in Nebraska, USA.</title>
        <authorList>
            <person name="Schachtman D."/>
        </authorList>
    </citation>
    <scope>NUCLEOTIDE SEQUENCE [LARGE SCALE GENOMIC DNA]</scope>
    <source>
        <strain evidence="3 4">4138</strain>
    </source>
</reference>
<feature type="chain" id="PRO_5046589296" evidence="2">
    <location>
        <begin position="25"/>
        <end position="262"/>
    </location>
</feature>
<feature type="repeat" description="TPR" evidence="1">
    <location>
        <begin position="143"/>
        <end position="176"/>
    </location>
</feature>
<evidence type="ECO:0000313" key="3">
    <source>
        <dbReference type="EMBL" id="MDR7122964.1"/>
    </source>
</evidence>
<proteinExistence type="predicted"/>
<dbReference type="PANTHER" id="PTHR46512">
    <property type="entry name" value="PEPTIDYLPROLYL ISOMERASE"/>
    <property type="match status" value="1"/>
</dbReference>
<protein>
    <submittedName>
        <fullName evidence="3">Tetratricopeptide (TPR) repeat protein</fullName>
    </submittedName>
</protein>